<evidence type="ECO:0000313" key="2">
    <source>
        <dbReference type="EMBL" id="RCH91729.1"/>
    </source>
</evidence>
<feature type="region of interest" description="Disordered" evidence="1">
    <location>
        <begin position="248"/>
        <end position="272"/>
    </location>
</feature>
<dbReference type="AlphaFoldDB" id="A0A367JPD3"/>
<dbReference type="Gene3D" id="1.10.10.60">
    <property type="entry name" value="Homeodomain-like"/>
    <property type="match status" value="1"/>
</dbReference>
<gene>
    <name evidence="2" type="primary">CHD7</name>
    <name evidence="2" type="ORF">CU098_000995</name>
</gene>
<name>A0A367JPD3_RHIST</name>
<dbReference type="PANTHER" id="PTHR46850">
    <property type="entry name" value="CHROMODOMAIN-HELICASE-DNA-BINDING PROTEIN 9"/>
    <property type="match status" value="1"/>
</dbReference>
<feature type="region of interest" description="Disordered" evidence="1">
    <location>
        <begin position="313"/>
        <end position="339"/>
    </location>
</feature>
<protein>
    <submittedName>
        <fullName evidence="2">Choline dehydrogenase 7</fullName>
    </submittedName>
</protein>
<feature type="non-terminal residue" evidence="2">
    <location>
        <position position="1"/>
    </location>
</feature>
<evidence type="ECO:0000256" key="1">
    <source>
        <dbReference type="SAM" id="MobiDB-lite"/>
    </source>
</evidence>
<dbReference type="InterPro" id="IPR051493">
    <property type="entry name" value="CHD"/>
</dbReference>
<dbReference type="EMBL" id="PJQM01002949">
    <property type="protein sequence ID" value="RCH91729.1"/>
    <property type="molecule type" value="Genomic_DNA"/>
</dbReference>
<dbReference type="OrthoDB" id="5857104at2759"/>
<sequence>EIASLEKKSDESLTLHYKEVFAACEESVKRHAAENDSNANSATPTAVDATVELAGITGGSADVDTPVSSPKDVLEAASRESSVEPNDANENGDVVPYDKARRSLKRIDQMNTIREKVLTHPELDLILTKARKTSGLPSWWEVPKHDKALLEGICKHGVGRHDLIIEDPELPFYHVKQSFIQGTEEAQSLEEEADSSKFVWPRDLVIARRIDSLCDLVLNPKPFTIRQTRKRKTGTDTVEGSPIKKVFREGDGNLSEEYEYEGDADEEDEEGNVLSNAADDIPEREEYYQQTQFTSPSAAMMNDVVHQNEGYMPSQAVPWDQPYGQPYGQPAQPYGQPIAQRMGQPIGQHIEAEQNMYSEGGDAVIRSEQ</sequence>
<feature type="region of interest" description="Disordered" evidence="1">
    <location>
        <begin position="57"/>
        <end position="94"/>
    </location>
</feature>
<accession>A0A367JPD3</accession>
<organism evidence="2 3">
    <name type="scientific">Rhizopus stolonifer</name>
    <name type="common">Rhizopus nigricans</name>
    <dbReference type="NCBI Taxonomy" id="4846"/>
    <lineage>
        <taxon>Eukaryota</taxon>
        <taxon>Fungi</taxon>
        <taxon>Fungi incertae sedis</taxon>
        <taxon>Mucoromycota</taxon>
        <taxon>Mucoromycotina</taxon>
        <taxon>Mucoromycetes</taxon>
        <taxon>Mucorales</taxon>
        <taxon>Mucorineae</taxon>
        <taxon>Rhizopodaceae</taxon>
        <taxon>Rhizopus</taxon>
    </lineage>
</organism>
<proteinExistence type="predicted"/>
<feature type="compositionally biased region" description="Acidic residues" evidence="1">
    <location>
        <begin position="254"/>
        <end position="271"/>
    </location>
</feature>
<feature type="compositionally biased region" description="Basic and acidic residues" evidence="1">
    <location>
        <begin position="72"/>
        <end position="82"/>
    </location>
</feature>
<reference evidence="2 3" key="1">
    <citation type="journal article" date="2018" name="G3 (Bethesda)">
        <title>Phylogenetic and Phylogenomic Definition of Rhizopus Species.</title>
        <authorList>
            <person name="Gryganskyi A.P."/>
            <person name="Golan J."/>
            <person name="Dolatabadi S."/>
            <person name="Mondo S."/>
            <person name="Robb S."/>
            <person name="Idnurm A."/>
            <person name="Muszewska A."/>
            <person name="Steczkiewicz K."/>
            <person name="Masonjones S."/>
            <person name="Liao H.L."/>
            <person name="Gajdeczka M.T."/>
            <person name="Anike F."/>
            <person name="Vuek A."/>
            <person name="Anishchenko I.M."/>
            <person name="Voigt K."/>
            <person name="de Hoog G.S."/>
            <person name="Smith M.E."/>
            <person name="Heitman J."/>
            <person name="Vilgalys R."/>
            <person name="Stajich J.E."/>
        </authorList>
    </citation>
    <scope>NUCLEOTIDE SEQUENCE [LARGE SCALE GENOMIC DNA]</scope>
    <source>
        <strain evidence="2 3">LSU 92-RS-03</strain>
    </source>
</reference>
<comment type="caution">
    <text evidence="2">The sequence shown here is derived from an EMBL/GenBank/DDBJ whole genome shotgun (WGS) entry which is preliminary data.</text>
</comment>
<evidence type="ECO:0000313" key="3">
    <source>
        <dbReference type="Proteomes" id="UP000253551"/>
    </source>
</evidence>
<feature type="compositionally biased region" description="Low complexity" evidence="1">
    <location>
        <begin position="321"/>
        <end position="337"/>
    </location>
</feature>
<dbReference type="PANTHER" id="PTHR46850:SF1">
    <property type="entry name" value="CHROMODOMAIN-HELICASE-DNA-BINDING PROTEIN 9"/>
    <property type="match status" value="1"/>
</dbReference>
<dbReference type="Proteomes" id="UP000253551">
    <property type="component" value="Unassembled WGS sequence"/>
</dbReference>
<keyword evidence="3" id="KW-1185">Reference proteome</keyword>
<dbReference type="STRING" id="4846.A0A367JPD3"/>